<dbReference type="EMBL" id="BLXT01001947">
    <property type="protein sequence ID" value="GFN89660.1"/>
    <property type="molecule type" value="Genomic_DNA"/>
</dbReference>
<feature type="transmembrane region" description="Helical" evidence="1">
    <location>
        <begin position="67"/>
        <end position="84"/>
    </location>
</feature>
<comment type="caution">
    <text evidence="2">The sequence shown here is derived from an EMBL/GenBank/DDBJ whole genome shotgun (WGS) entry which is preliminary data.</text>
</comment>
<reference evidence="2 3" key="1">
    <citation type="journal article" date="2021" name="Elife">
        <title>Chloroplast acquisition without the gene transfer in kleptoplastic sea slugs, Plakobranchus ocellatus.</title>
        <authorList>
            <person name="Maeda T."/>
            <person name="Takahashi S."/>
            <person name="Yoshida T."/>
            <person name="Shimamura S."/>
            <person name="Takaki Y."/>
            <person name="Nagai Y."/>
            <person name="Toyoda A."/>
            <person name="Suzuki Y."/>
            <person name="Arimoto A."/>
            <person name="Ishii H."/>
            <person name="Satoh N."/>
            <person name="Nishiyama T."/>
            <person name="Hasebe M."/>
            <person name="Maruyama T."/>
            <person name="Minagawa J."/>
            <person name="Obokata J."/>
            <person name="Shigenobu S."/>
        </authorList>
    </citation>
    <scope>NUCLEOTIDE SEQUENCE [LARGE SCALE GENOMIC DNA]</scope>
</reference>
<keyword evidence="1" id="KW-0472">Membrane</keyword>
<evidence type="ECO:0000313" key="3">
    <source>
        <dbReference type="Proteomes" id="UP000735302"/>
    </source>
</evidence>
<evidence type="ECO:0000313" key="2">
    <source>
        <dbReference type="EMBL" id="GFN89660.1"/>
    </source>
</evidence>
<dbReference type="AlphaFoldDB" id="A0AAV3YR86"/>
<keyword evidence="1" id="KW-1133">Transmembrane helix</keyword>
<keyword evidence="3" id="KW-1185">Reference proteome</keyword>
<accession>A0AAV3YR86</accession>
<gene>
    <name evidence="2" type="ORF">PoB_001616600</name>
</gene>
<sequence>MVLSSITIGKSYVSFDLTAINILSDRQLLSGVKCVSELLCRYFLAQGFPLLGQDFFSMSRTFLRLKIVLFINGVVFILALGISIKIQHTLIHSQAYYEAVLTAEMCVAYILGLTISKNILSAALLCRESVVATEYVDD</sequence>
<protein>
    <submittedName>
        <fullName evidence="2">Uncharacterized protein</fullName>
    </submittedName>
</protein>
<keyword evidence="1" id="KW-0812">Transmembrane</keyword>
<feature type="transmembrane region" description="Helical" evidence="1">
    <location>
        <begin position="96"/>
        <end position="115"/>
    </location>
</feature>
<dbReference type="Proteomes" id="UP000735302">
    <property type="component" value="Unassembled WGS sequence"/>
</dbReference>
<proteinExistence type="predicted"/>
<organism evidence="2 3">
    <name type="scientific">Plakobranchus ocellatus</name>
    <dbReference type="NCBI Taxonomy" id="259542"/>
    <lineage>
        <taxon>Eukaryota</taxon>
        <taxon>Metazoa</taxon>
        <taxon>Spiralia</taxon>
        <taxon>Lophotrochozoa</taxon>
        <taxon>Mollusca</taxon>
        <taxon>Gastropoda</taxon>
        <taxon>Heterobranchia</taxon>
        <taxon>Euthyneura</taxon>
        <taxon>Panpulmonata</taxon>
        <taxon>Sacoglossa</taxon>
        <taxon>Placobranchoidea</taxon>
        <taxon>Plakobranchidae</taxon>
        <taxon>Plakobranchus</taxon>
    </lineage>
</organism>
<evidence type="ECO:0000256" key="1">
    <source>
        <dbReference type="SAM" id="Phobius"/>
    </source>
</evidence>
<name>A0AAV3YR86_9GAST</name>